<dbReference type="SUPFAM" id="SSF54106">
    <property type="entry name" value="LysM domain"/>
    <property type="match status" value="1"/>
</dbReference>
<dbReference type="PROSITE" id="PS51782">
    <property type="entry name" value="LYSM"/>
    <property type="match status" value="1"/>
</dbReference>
<sequence length="326" mass="37819">MKEINNRKRSISIPKQWVSIVALLFIAVSAHAQKMNVAYQEYIRKYALECIQQMQSHDIPASITMAQGLLESNAGRSSLASDHNNHFGIKCHRTWQGARTYKDDDLADECFRSYDEDLDSFRDHSFFLKQPRYQRLYKLKKTDYIGWAKGLQTAGYATDKGYANKLISLIELYGLYELDKGRYPYWMSESSPKYRPEKSQNRGRDLASTLKHEGFISYGLLYVIAQEGDSYSSIAYEMNIKPNTLAEYNDVPLDFPLREGDIVYLQKKNKQATEQYPDHVVSIGESMHSISQRYGIRVEYLYRLNQLDPETYVPEEGDVLMLRNSQ</sequence>
<dbReference type="AlphaFoldDB" id="A0A1T4NDZ1"/>
<dbReference type="GO" id="GO:0004040">
    <property type="term" value="F:amidase activity"/>
    <property type="evidence" value="ECO:0007669"/>
    <property type="project" value="InterPro"/>
</dbReference>
<dbReference type="InterPro" id="IPR018392">
    <property type="entry name" value="LysM"/>
</dbReference>
<evidence type="ECO:0000259" key="5">
    <source>
        <dbReference type="PROSITE" id="PS51782"/>
    </source>
</evidence>
<dbReference type="GO" id="GO:0031640">
    <property type="term" value="P:killing of cells of another organism"/>
    <property type="evidence" value="ECO:0007669"/>
    <property type="project" value="UniProtKB-KW"/>
</dbReference>
<evidence type="ECO:0000313" key="7">
    <source>
        <dbReference type="Proteomes" id="UP000190121"/>
    </source>
</evidence>
<dbReference type="Gene3D" id="1.10.530.10">
    <property type="match status" value="1"/>
</dbReference>
<dbReference type="RefSeq" id="WP_078737003.1">
    <property type="nucleotide sequence ID" value="NZ_FUXE01000010.1"/>
</dbReference>
<accession>A0A1T4NDZ1</accession>
<dbReference type="InterPro" id="IPR036779">
    <property type="entry name" value="LysM_dom_sf"/>
</dbReference>
<dbReference type="Pfam" id="PF01832">
    <property type="entry name" value="Glucosaminidase"/>
    <property type="match status" value="1"/>
</dbReference>
<protein>
    <recommendedName>
        <fullName evidence="4">Peptidoglycan hydrolase</fullName>
    </recommendedName>
</protein>
<keyword evidence="2" id="KW-0081">Bacteriolytic enzyme</keyword>
<name>A0A1T4NDZ1_9PORP</name>
<dbReference type="InterPro" id="IPR051056">
    <property type="entry name" value="Glycosyl_Hydrolase_73"/>
</dbReference>
<dbReference type="Pfam" id="PF01476">
    <property type="entry name" value="LysM"/>
    <property type="match status" value="2"/>
</dbReference>
<keyword evidence="7" id="KW-1185">Reference proteome</keyword>
<dbReference type="SMART" id="SM00047">
    <property type="entry name" value="LYZ2"/>
    <property type="match status" value="1"/>
</dbReference>
<gene>
    <name evidence="6" type="ORF">SAMN02745171_01085</name>
</gene>
<dbReference type="STRING" id="29524.SAMN02745171_01085"/>
<dbReference type="OrthoDB" id="977752at2"/>
<dbReference type="CDD" id="cd00118">
    <property type="entry name" value="LysM"/>
    <property type="match status" value="2"/>
</dbReference>
<keyword evidence="1" id="KW-0929">Antimicrobial</keyword>
<dbReference type="Gene3D" id="3.10.350.10">
    <property type="entry name" value="LysM domain"/>
    <property type="match status" value="1"/>
</dbReference>
<reference evidence="7" key="1">
    <citation type="submission" date="2017-02" db="EMBL/GenBank/DDBJ databases">
        <authorList>
            <person name="Varghese N."/>
            <person name="Submissions S."/>
        </authorList>
    </citation>
    <scope>NUCLEOTIDE SEQUENCE [LARGE SCALE GENOMIC DNA]</scope>
    <source>
        <strain evidence="7">ATCC 51356</strain>
    </source>
</reference>
<dbReference type="GO" id="GO:0042742">
    <property type="term" value="P:defense response to bacterium"/>
    <property type="evidence" value="ECO:0007669"/>
    <property type="project" value="UniProtKB-KW"/>
</dbReference>
<evidence type="ECO:0000256" key="1">
    <source>
        <dbReference type="ARBA" id="ARBA00022529"/>
    </source>
</evidence>
<dbReference type="EMBL" id="FUXE01000010">
    <property type="protein sequence ID" value="SJZ77444.1"/>
    <property type="molecule type" value="Genomic_DNA"/>
</dbReference>
<dbReference type="InterPro" id="IPR002901">
    <property type="entry name" value="MGlyc_endo_b_GlcNAc-like_dom"/>
</dbReference>
<proteinExistence type="predicted"/>
<keyword evidence="3 6" id="KW-0378">Hydrolase</keyword>
<evidence type="ECO:0000313" key="6">
    <source>
        <dbReference type="EMBL" id="SJZ77444.1"/>
    </source>
</evidence>
<dbReference type="PANTHER" id="PTHR33308">
    <property type="entry name" value="PEPTIDOGLYCAN HYDROLASE FLGJ"/>
    <property type="match status" value="1"/>
</dbReference>
<evidence type="ECO:0000256" key="4">
    <source>
        <dbReference type="ARBA" id="ARBA00032108"/>
    </source>
</evidence>
<evidence type="ECO:0000256" key="2">
    <source>
        <dbReference type="ARBA" id="ARBA00022638"/>
    </source>
</evidence>
<dbReference type="PANTHER" id="PTHR33308:SF9">
    <property type="entry name" value="PEPTIDOGLYCAN HYDROLASE FLGJ"/>
    <property type="match status" value="1"/>
</dbReference>
<dbReference type="Proteomes" id="UP000190121">
    <property type="component" value="Unassembled WGS sequence"/>
</dbReference>
<evidence type="ECO:0000256" key="3">
    <source>
        <dbReference type="ARBA" id="ARBA00022801"/>
    </source>
</evidence>
<organism evidence="6 7">
    <name type="scientific">Porphyromonas circumdentaria</name>
    <dbReference type="NCBI Taxonomy" id="29524"/>
    <lineage>
        <taxon>Bacteria</taxon>
        <taxon>Pseudomonadati</taxon>
        <taxon>Bacteroidota</taxon>
        <taxon>Bacteroidia</taxon>
        <taxon>Bacteroidales</taxon>
        <taxon>Porphyromonadaceae</taxon>
        <taxon>Porphyromonas</taxon>
    </lineage>
</organism>
<feature type="domain" description="LysM" evidence="5">
    <location>
        <begin position="277"/>
        <end position="322"/>
    </location>
</feature>